<feature type="region of interest" description="Disordered" evidence="5">
    <location>
        <begin position="108"/>
        <end position="152"/>
    </location>
</feature>
<feature type="zinc finger region" description="C3H1-type" evidence="4">
    <location>
        <begin position="51"/>
        <end position="78"/>
    </location>
</feature>
<dbReference type="InterPro" id="IPR036855">
    <property type="entry name" value="Znf_CCCH_sf"/>
</dbReference>
<gene>
    <name evidence="7" type="ORF">PG991_006862</name>
</gene>
<keyword evidence="3 4" id="KW-0862">Zinc</keyword>
<feature type="region of interest" description="Disordered" evidence="5">
    <location>
        <begin position="1"/>
        <end position="55"/>
    </location>
</feature>
<evidence type="ECO:0000259" key="6">
    <source>
        <dbReference type="PROSITE" id="PS50103"/>
    </source>
</evidence>
<evidence type="ECO:0000256" key="4">
    <source>
        <dbReference type="PROSITE-ProRule" id="PRU00723"/>
    </source>
</evidence>
<dbReference type="Gene3D" id="4.10.1000.10">
    <property type="entry name" value="Zinc finger, CCCH-type"/>
    <property type="match status" value="1"/>
</dbReference>
<dbReference type="EMBL" id="JAQQWI010000009">
    <property type="protein sequence ID" value="KAK8022981.1"/>
    <property type="molecule type" value="Genomic_DNA"/>
</dbReference>
<dbReference type="PROSITE" id="PS50103">
    <property type="entry name" value="ZF_C3H1"/>
    <property type="match status" value="1"/>
</dbReference>
<sequence>MTRNRRNGGSFNHHAPSNWPKAQPAAYPFGPKENGPNPFGPQQTDSYRPTGKPQKECRFWKKGSCNRGANCNFAHPPRTRENVQRWEIAEELQQLDQLGALYEPGQAHLPRQPLAGYTPSLLGATARPAQGGRVEGFCPVPPPDSDGDVHIE</sequence>
<name>A0ABR1RYH6_9PEZI</name>
<keyword evidence="8" id="KW-1185">Reference proteome</keyword>
<dbReference type="Pfam" id="PF00642">
    <property type="entry name" value="zf-CCCH"/>
    <property type="match status" value="1"/>
</dbReference>
<evidence type="ECO:0000313" key="7">
    <source>
        <dbReference type="EMBL" id="KAK8022981.1"/>
    </source>
</evidence>
<comment type="caution">
    <text evidence="7">The sequence shown here is derived from an EMBL/GenBank/DDBJ whole genome shotgun (WGS) entry which is preliminary data.</text>
</comment>
<proteinExistence type="predicted"/>
<dbReference type="SUPFAM" id="SSF90229">
    <property type="entry name" value="CCCH zinc finger"/>
    <property type="match status" value="1"/>
</dbReference>
<evidence type="ECO:0000256" key="1">
    <source>
        <dbReference type="ARBA" id="ARBA00022723"/>
    </source>
</evidence>
<organism evidence="7 8">
    <name type="scientific">Apiospora marii</name>
    <dbReference type="NCBI Taxonomy" id="335849"/>
    <lineage>
        <taxon>Eukaryota</taxon>
        <taxon>Fungi</taxon>
        <taxon>Dikarya</taxon>
        <taxon>Ascomycota</taxon>
        <taxon>Pezizomycotina</taxon>
        <taxon>Sordariomycetes</taxon>
        <taxon>Xylariomycetidae</taxon>
        <taxon>Amphisphaeriales</taxon>
        <taxon>Apiosporaceae</taxon>
        <taxon>Apiospora</taxon>
    </lineage>
</organism>
<evidence type="ECO:0000256" key="5">
    <source>
        <dbReference type="SAM" id="MobiDB-lite"/>
    </source>
</evidence>
<dbReference type="SMART" id="SM00356">
    <property type="entry name" value="ZnF_C3H1"/>
    <property type="match status" value="1"/>
</dbReference>
<keyword evidence="2 4" id="KW-0863">Zinc-finger</keyword>
<evidence type="ECO:0000313" key="8">
    <source>
        <dbReference type="Proteomes" id="UP001396898"/>
    </source>
</evidence>
<reference evidence="7 8" key="1">
    <citation type="submission" date="2023-01" db="EMBL/GenBank/DDBJ databases">
        <title>Analysis of 21 Apiospora genomes using comparative genomics revels a genus with tremendous synthesis potential of carbohydrate active enzymes and secondary metabolites.</title>
        <authorList>
            <person name="Sorensen T."/>
        </authorList>
    </citation>
    <scope>NUCLEOTIDE SEQUENCE [LARGE SCALE GENOMIC DNA]</scope>
    <source>
        <strain evidence="7 8">CBS 20057</strain>
    </source>
</reference>
<keyword evidence="1 4" id="KW-0479">Metal-binding</keyword>
<evidence type="ECO:0000256" key="2">
    <source>
        <dbReference type="ARBA" id="ARBA00022771"/>
    </source>
</evidence>
<protein>
    <recommendedName>
        <fullName evidence="6">C3H1-type domain-containing protein</fullName>
    </recommendedName>
</protein>
<accession>A0ABR1RYH6</accession>
<evidence type="ECO:0000256" key="3">
    <source>
        <dbReference type="ARBA" id="ARBA00022833"/>
    </source>
</evidence>
<dbReference type="Proteomes" id="UP001396898">
    <property type="component" value="Unassembled WGS sequence"/>
</dbReference>
<feature type="domain" description="C3H1-type" evidence="6">
    <location>
        <begin position="51"/>
        <end position="78"/>
    </location>
</feature>
<dbReference type="InterPro" id="IPR000571">
    <property type="entry name" value="Znf_CCCH"/>
</dbReference>